<feature type="non-terminal residue" evidence="1">
    <location>
        <position position="1"/>
    </location>
</feature>
<evidence type="ECO:0000313" key="2">
    <source>
        <dbReference type="Proteomes" id="UP000076858"/>
    </source>
</evidence>
<keyword evidence="2" id="KW-1185">Reference proteome</keyword>
<dbReference type="Proteomes" id="UP000076858">
    <property type="component" value="Unassembled WGS sequence"/>
</dbReference>
<proteinExistence type="predicted"/>
<reference evidence="1 2" key="1">
    <citation type="submission" date="2016-03" db="EMBL/GenBank/DDBJ databases">
        <title>EvidentialGene: Evidence-directed Construction of Genes on Genomes.</title>
        <authorList>
            <person name="Gilbert D.G."/>
            <person name="Choi J.-H."/>
            <person name="Mockaitis K."/>
            <person name="Colbourne J."/>
            <person name="Pfrender M."/>
        </authorList>
    </citation>
    <scope>NUCLEOTIDE SEQUENCE [LARGE SCALE GENOMIC DNA]</scope>
    <source>
        <strain evidence="1 2">Xinb3</strain>
        <tissue evidence="1">Complete organism</tissue>
    </source>
</reference>
<sequence>FFYKLGEIRAGPYSKVGISGARNRLGSIVLCLTKRQAIPFPRYRRLRLFLKKSQFWFFLDNSTAVAYINHGGGTRSPALTEISSQLTTWCEDRSISLEAVHLAGKLNSIADAESRAGPDSGD</sequence>
<accession>A0A164DZ95</accession>
<organism evidence="1 2">
    <name type="scientific">Daphnia magna</name>
    <dbReference type="NCBI Taxonomy" id="35525"/>
    <lineage>
        <taxon>Eukaryota</taxon>
        <taxon>Metazoa</taxon>
        <taxon>Ecdysozoa</taxon>
        <taxon>Arthropoda</taxon>
        <taxon>Crustacea</taxon>
        <taxon>Branchiopoda</taxon>
        <taxon>Diplostraca</taxon>
        <taxon>Cladocera</taxon>
        <taxon>Anomopoda</taxon>
        <taxon>Daphniidae</taxon>
        <taxon>Daphnia</taxon>
    </lineage>
</organism>
<protein>
    <submittedName>
        <fullName evidence="1">Uncharacterized protein</fullName>
    </submittedName>
</protein>
<gene>
    <name evidence="1" type="ORF">APZ42_009500</name>
</gene>
<evidence type="ECO:0000313" key="1">
    <source>
        <dbReference type="EMBL" id="KZR96262.1"/>
    </source>
</evidence>
<dbReference type="EMBL" id="LRGB01025542">
    <property type="protein sequence ID" value="KZR96262.1"/>
    <property type="molecule type" value="Genomic_DNA"/>
</dbReference>
<name>A0A164DZ95_9CRUS</name>
<comment type="caution">
    <text evidence="1">The sequence shown here is derived from an EMBL/GenBank/DDBJ whole genome shotgun (WGS) entry which is preliminary data.</text>
</comment>
<dbReference type="AlphaFoldDB" id="A0A164DZ95"/>
<dbReference type="CDD" id="cd09275">
    <property type="entry name" value="RNase_HI_RT_DIRS1"/>
    <property type="match status" value="1"/>
</dbReference>